<proteinExistence type="predicted"/>
<gene>
    <name evidence="1" type="ORF">DEO72_LG8g2267</name>
</gene>
<dbReference type="EMBL" id="CP039352">
    <property type="protein sequence ID" value="QCE04233.1"/>
    <property type="molecule type" value="Genomic_DNA"/>
</dbReference>
<keyword evidence="2" id="KW-1185">Reference proteome</keyword>
<reference evidence="1 2" key="1">
    <citation type="submission" date="2019-04" db="EMBL/GenBank/DDBJ databases">
        <title>An improved genome assembly and genetic linkage map for asparagus bean, Vigna unguiculata ssp. sesquipedialis.</title>
        <authorList>
            <person name="Xia Q."/>
            <person name="Zhang R."/>
            <person name="Dong Y."/>
        </authorList>
    </citation>
    <scope>NUCLEOTIDE SEQUENCE [LARGE SCALE GENOMIC DNA]</scope>
    <source>
        <tissue evidence="1">Leaf</tissue>
    </source>
</reference>
<dbReference type="AlphaFoldDB" id="A0A4D6MS78"/>
<sequence>MKASSNLETIAFRSKLESKMGKESFGIPICDSNNEDETIVVITCESQTEMIKESSPTGICGSNTQSKVVGLIKSGSHGKKIKESCPTGICGSSTQFKTIGLIKSGSHGKKIKESMGKASCDENTEADICMELLLDFKVDCDHLEDIPSAEFSRTKTKKQMKQDKQ</sequence>
<accession>A0A4D6MS78</accession>
<name>A0A4D6MS78_VIGUN</name>
<protein>
    <submittedName>
        <fullName evidence="1">Uncharacterized protein</fullName>
    </submittedName>
</protein>
<dbReference type="Proteomes" id="UP000501690">
    <property type="component" value="Linkage Group LG8"/>
</dbReference>
<evidence type="ECO:0000313" key="1">
    <source>
        <dbReference type="EMBL" id="QCE04233.1"/>
    </source>
</evidence>
<evidence type="ECO:0000313" key="2">
    <source>
        <dbReference type="Proteomes" id="UP000501690"/>
    </source>
</evidence>
<organism evidence="1 2">
    <name type="scientific">Vigna unguiculata</name>
    <name type="common">Cowpea</name>
    <dbReference type="NCBI Taxonomy" id="3917"/>
    <lineage>
        <taxon>Eukaryota</taxon>
        <taxon>Viridiplantae</taxon>
        <taxon>Streptophyta</taxon>
        <taxon>Embryophyta</taxon>
        <taxon>Tracheophyta</taxon>
        <taxon>Spermatophyta</taxon>
        <taxon>Magnoliopsida</taxon>
        <taxon>eudicotyledons</taxon>
        <taxon>Gunneridae</taxon>
        <taxon>Pentapetalae</taxon>
        <taxon>rosids</taxon>
        <taxon>fabids</taxon>
        <taxon>Fabales</taxon>
        <taxon>Fabaceae</taxon>
        <taxon>Papilionoideae</taxon>
        <taxon>50 kb inversion clade</taxon>
        <taxon>NPAAA clade</taxon>
        <taxon>indigoferoid/millettioid clade</taxon>
        <taxon>Phaseoleae</taxon>
        <taxon>Vigna</taxon>
    </lineage>
</organism>